<dbReference type="InterPro" id="IPR028098">
    <property type="entry name" value="Glyco_trans_4-like_N"/>
</dbReference>
<dbReference type="EMBL" id="JNVC02000001">
    <property type="protein sequence ID" value="KEZ54491.1"/>
    <property type="molecule type" value="Genomic_DNA"/>
</dbReference>
<feature type="domain" description="Glycosyltransferase subfamily 4-like N-terminal" evidence="2">
    <location>
        <begin position="16"/>
        <end position="177"/>
    </location>
</feature>
<dbReference type="InterPro" id="IPR050194">
    <property type="entry name" value="Glycosyltransferase_grp1"/>
</dbReference>
<gene>
    <name evidence="3" type="ORF">GS18_0206190</name>
</gene>
<dbReference type="Gene3D" id="3.40.50.2000">
    <property type="entry name" value="Glycogen Phosphorylase B"/>
    <property type="match status" value="2"/>
</dbReference>
<dbReference type="STRING" id="246786.GS18_0206190"/>
<keyword evidence="4" id="KW-1185">Reference proteome</keyword>
<accession>A0A084H4H9</accession>
<keyword evidence="3" id="KW-0808">Transferase</keyword>
<dbReference type="Pfam" id="PF13439">
    <property type="entry name" value="Glyco_transf_4"/>
    <property type="match status" value="1"/>
</dbReference>
<evidence type="ECO:0000259" key="1">
    <source>
        <dbReference type="Pfam" id="PF00534"/>
    </source>
</evidence>
<comment type="caution">
    <text evidence="3">The sequence shown here is derived from an EMBL/GenBank/DDBJ whole genome shotgun (WGS) entry which is preliminary data.</text>
</comment>
<feature type="domain" description="Glycosyl transferase family 1" evidence="1">
    <location>
        <begin position="191"/>
        <end position="304"/>
    </location>
</feature>
<sequence length="373" mass="42934">MKPMRVLQVVTIMNRGGLETMLMNYYRKIDRSKIQFDFMVHRMDRGHYDDEIEELGGKIFRMPAIRPGRYREYIRSLDDFFKVNNTYKVVHAHINENSGFVLRAAKYANVPCRIAHSHTSDLGIDYKFPFRLYGRFIMKDIPTNYYACSSRAASWLFGNKVNKSGKVKIINNAVNLNEYKFNQEIRNSVRSDLKIENKLVIGHVGRFHSSKNHSFLIEIFREIYNENPDTVLLLAGEGPTRLKIEQKVKKLGLTNNVKFLGVRTDIPRLMQAMDIFLFPSFFEGLPVVLVEAQAAGLPIFASNTITRDTNITGTISFFNIKIKATTLAKDILTSNNERHDTFTILKEKGFDSVSVAKGLEGYYLENSLEMERV</sequence>
<dbReference type="Proteomes" id="UP000028549">
    <property type="component" value="Unassembled WGS sequence"/>
</dbReference>
<proteinExistence type="predicted"/>
<dbReference type="OrthoDB" id="9804196at2"/>
<reference evidence="3 4" key="1">
    <citation type="journal article" date="2005" name="Int. J. Syst. Evol. Microbiol.">
        <title>Bacillus cibi sp. nov., isolated from jeotgal, a traditional Korean fermented seafood.</title>
        <authorList>
            <person name="Yoon J.H."/>
            <person name="Lee C.H."/>
            <person name="Oh T.K."/>
        </authorList>
    </citation>
    <scope>NUCLEOTIDE SEQUENCE [LARGE SCALE GENOMIC DNA]</scope>
    <source>
        <strain evidence="3 4">DSM 16189</strain>
    </source>
</reference>
<dbReference type="SUPFAM" id="SSF53756">
    <property type="entry name" value="UDP-Glycosyltransferase/glycogen phosphorylase"/>
    <property type="match status" value="1"/>
</dbReference>
<dbReference type="PANTHER" id="PTHR45947">
    <property type="entry name" value="SULFOQUINOVOSYL TRANSFERASE SQD2"/>
    <property type="match status" value="1"/>
</dbReference>
<dbReference type="AlphaFoldDB" id="A0A084H4H9"/>
<dbReference type="GO" id="GO:0016757">
    <property type="term" value="F:glycosyltransferase activity"/>
    <property type="evidence" value="ECO:0007669"/>
    <property type="project" value="InterPro"/>
</dbReference>
<dbReference type="PANTHER" id="PTHR45947:SF3">
    <property type="entry name" value="SULFOQUINOVOSYL TRANSFERASE SQD2"/>
    <property type="match status" value="1"/>
</dbReference>
<name>A0A084H4H9_METID</name>
<organism evidence="3 4">
    <name type="scientific">Metabacillus indicus</name>
    <name type="common">Bacillus indicus</name>
    <dbReference type="NCBI Taxonomy" id="246786"/>
    <lineage>
        <taxon>Bacteria</taxon>
        <taxon>Bacillati</taxon>
        <taxon>Bacillota</taxon>
        <taxon>Bacilli</taxon>
        <taxon>Bacillales</taxon>
        <taxon>Bacillaceae</taxon>
        <taxon>Metabacillus</taxon>
    </lineage>
</organism>
<evidence type="ECO:0000313" key="4">
    <source>
        <dbReference type="Proteomes" id="UP000028549"/>
    </source>
</evidence>
<protein>
    <submittedName>
        <fullName evidence="3">Glycosyl transferase family 1</fullName>
    </submittedName>
</protein>
<dbReference type="CDD" id="cd03812">
    <property type="entry name" value="GT4_CapH-like"/>
    <property type="match status" value="1"/>
</dbReference>
<evidence type="ECO:0000313" key="3">
    <source>
        <dbReference type="EMBL" id="KEZ54491.1"/>
    </source>
</evidence>
<dbReference type="Pfam" id="PF00534">
    <property type="entry name" value="Glycos_transf_1"/>
    <property type="match status" value="1"/>
</dbReference>
<dbReference type="InterPro" id="IPR001296">
    <property type="entry name" value="Glyco_trans_1"/>
</dbReference>
<dbReference type="RefSeq" id="WP_029565759.1">
    <property type="nucleotide sequence ID" value="NZ_JNVC02000001.1"/>
</dbReference>
<evidence type="ECO:0000259" key="2">
    <source>
        <dbReference type="Pfam" id="PF13439"/>
    </source>
</evidence>